<dbReference type="PANTHER" id="PTHR42946">
    <property type="entry name" value="PHOSPHOHEXOSE MUTASE"/>
    <property type="match status" value="1"/>
</dbReference>
<dbReference type="InterPro" id="IPR050060">
    <property type="entry name" value="Phosphoglucosamine_mutase"/>
</dbReference>
<dbReference type="Gene3D" id="3.30.310.50">
    <property type="entry name" value="Alpha-D-phosphohexomutase, C-terminal domain"/>
    <property type="match status" value="1"/>
</dbReference>
<evidence type="ECO:0000256" key="7">
    <source>
        <dbReference type="RuleBase" id="RU004326"/>
    </source>
</evidence>
<dbReference type="Pfam" id="PF00408">
    <property type="entry name" value="PGM_PMM_IV"/>
    <property type="match status" value="1"/>
</dbReference>
<comment type="cofactor">
    <cofactor evidence="1">
        <name>Mg(2+)</name>
        <dbReference type="ChEBI" id="CHEBI:18420"/>
    </cofactor>
</comment>
<dbReference type="InterPro" id="IPR036900">
    <property type="entry name" value="A-D-PHexomutase_C_sf"/>
</dbReference>
<dbReference type="InterPro" id="IPR016066">
    <property type="entry name" value="A-D-PHexomutase_CS"/>
</dbReference>
<dbReference type="InterPro" id="IPR005845">
    <property type="entry name" value="A-D-PHexomutase_a/b/a-II"/>
</dbReference>
<proteinExistence type="inferred from homology"/>
<name>Q1YK67_AURMS</name>
<evidence type="ECO:0000259" key="11">
    <source>
        <dbReference type="Pfam" id="PF02880"/>
    </source>
</evidence>
<evidence type="ECO:0000313" key="13">
    <source>
        <dbReference type="Proteomes" id="UP000000321"/>
    </source>
</evidence>
<keyword evidence="13" id="KW-1185">Reference proteome</keyword>
<dbReference type="SUPFAM" id="SSF55957">
    <property type="entry name" value="Phosphoglucomutase, C-terminal domain"/>
    <property type="match status" value="1"/>
</dbReference>
<dbReference type="Pfam" id="PF02880">
    <property type="entry name" value="PGM_PMM_III"/>
    <property type="match status" value="1"/>
</dbReference>
<dbReference type="InterPro" id="IPR016055">
    <property type="entry name" value="A-D-PHexomutase_a/b/a-I/II/III"/>
</dbReference>
<dbReference type="AlphaFoldDB" id="Q1YK67"/>
<dbReference type="SUPFAM" id="SSF53738">
    <property type="entry name" value="Phosphoglucomutase, first 3 domains"/>
    <property type="match status" value="3"/>
</dbReference>
<comment type="caution">
    <text evidence="12">The sequence shown here is derived from an EMBL/GenBank/DDBJ whole genome shotgun (WGS) entry which is preliminary data.</text>
</comment>
<keyword evidence="6" id="KW-0413">Isomerase</keyword>
<dbReference type="EMBL" id="AAPJ01000002">
    <property type="protein sequence ID" value="EAS50656.1"/>
    <property type="molecule type" value="Genomic_DNA"/>
</dbReference>
<dbReference type="InterPro" id="IPR005843">
    <property type="entry name" value="A-D-PHexomutase_C"/>
</dbReference>
<dbReference type="HOGENOM" id="CLU_045514_1_0_5"/>
<feature type="domain" description="Alpha-D-phosphohexomutase C-terminal" evidence="8">
    <location>
        <begin position="441"/>
        <end position="485"/>
    </location>
</feature>
<evidence type="ECO:0000259" key="9">
    <source>
        <dbReference type="Pfam" id="PF02878"/>
    </source>
</evidence>
<comment type="similarity">
    <text evidence="2 7">Belongs to the phosphohexose mutase family.</text>
</comment>
<sequence length="499" mass="51640">MQWRRSAGLVRLAAQGRTSGRRRMDSLKFGTSGLRGLVSDLVGWPSFGYTLAFLRHVRAGDPAGAEQMVFFGRDLRASSPEILEACIAAAHAAGFRAVDCGAVPTPALALAAMHQGCPAVMITGSHIPDDRNGLKFYGRGGEITKADETGIAAEFAAIAGADPRPGPEAGGQAAGRDALAVFARRYTDFFAPDALAGLTIGVFQHSSVARDLLVDLVTSLGGTAVALARSDAFVPVDTEAHRPQDVKQIRDWAAERRFDAIVSTDGDGDRPLVADAKGTILRGDVLGLLTSRALGLTTIVTPVTSSSAVETSGIAGKVVRTKVGSPFVIAGMAEAAQAGAEGIVGFEANGGLLLGSAVTREGRSLPALPTRDSVLPILATLAMARRRGMDLAALVGELDASHAAAHRLQDVPQPASGAFLTRLAEDEDFRAGFFAPAGTVASVDALDGVRVILHAGPVVHFRASGNAPELRCYVEAGSEAKAAELLAWGLAAAEAEIRG</sequence>
<dbReference type="Gene3D" id="3.40.120.10">
    <property type="entry name" value="Alpha-D-Glucose-1,6-Bisphosphate, subunit A, domain 3"/>
    <property type="match status" value="3"/>
</dbReference>
<evidence type="ECO:0000256" key="3">
    <source>
        <dbReference type="ARBA" id="ARBA00022553"/>
    </source>
</evidence>
<dbReference type="GO" id="GO:0004615">
    <property type="term" value="F:phosphomannomutase activity"/>
    <property type="evidence" value="ECO:0007669"/>
    <property type="project" value="TreeGrafter"/>
</dbReference>
<dbReference type="GO" id="GO:0005975">
    <property type="term" value="P:carbohydrate metabolic process"/>
    <property type="evidence" value="ECO:0007669"/>
    <property type="project" value="InterPro"/>
</dbReference>
<reference evidence="12 13" key="1">
    <citation type="journal article" date="2008" name="Appl. Environ. Microbiol.">
        <title>Genomic insights into Mn(II) oxidation by the marine alphaproteobacterium Aurantimonas sp. strain SI85-9A1.</title>
        <authorList>
            <person name="Dick G.J."/>
            <person name="Podell S."/>
            <person name="Johnson H.A."/>
            <person name="Rivera-Espinoza Y."/>
            <person name="Bernier-Latmani R."/>
            <person name="McCarthy J.K."/>
            <person name="Torpey J.W."/>
            <person name="Clement B.G."/>
            <person name="Gaasterland T."/>
            <person name="Tebo B.M."/>
        </authorList>
    </citation>
    <scope>NUCLEOTIDE SEQUENCE [LARGE SCALE GENOMIC DNA]</scope>
    <source>
        <strain evidence="12 13">SI85-9A1</strain>
    </source>
</reference>
<dbReference type="PROSITE" id="PS00710">
    <property type="entry name" value="PGM_PMM"/>
    <property type="match status" value="1"/>
</dbReference>
<dbReference type="Pfam" id="PF02878">
    <property type="entry name" value="PGM_PMM_I"/>
    <property type="match status" value="1"/>
</dbReference>
<evidence type="ECO:0000259" key="8">
    <source>
        <dbReference type="Pfam" id="PF00408"/>
    </source>
</evidence>
<dbReference type="Pfam" id="PF02879">
    <property type="entry name" value="PGM_PMM_II"/>
    <property type="match status" value="1"/>
</dbReference>
<dbReference type="CDD" id="cd03088">
    <property type="entry name" value="ManB"/>
    <property type="match status" value="1"/>
</dbReference>
<dbReference type="PANTHER" id="PTHR42946:SF1">
    <property type="entry name" value="PHOSPHOGLUCOMUTASE (ALPHA-D-GLUCOSE-1,6-BISPHOSPHATE-DEPENDENT)"/>
    <property type="match status" value="1"/>
</dbReference>
<evidence type="ECO:0000256" key="1">
    <source>
        <dbReference type="ARBA" id="ARBA00001946"/>
    </source>
</evidence>
<gene>
    <name evidence="12" type="ORF">SI859A1_00778</name>
</gene>
<evidence type="ECO:0000256" key="5">
    <source>
        <dbReference type="ARBA" id="ARBA00022842"/>
    </source>
</evidence>
<dbReference type="Proteomes" id="UP000000321">
    <property type="component" value="Unassembled WGS sequence"/>
</dbReference>
<feature type="domain" description="Alpha-D-phosphohexomutase alpha/beta/alpha" evidence="10">
    <location>
        <begin position="192"/>
        <end position="278"/>
    </location>
</feature>
<feature type="domain" description="Alpha-D-phosphohexomutase alpha/beta/alpha" evidence="9">
    <location>
        <begin position="27"/>
        <end position="158"/>
    </location>
</feature>
<dbReference type="InterPro" id="IPR005846">
    <property type="entry name" value="A-D-PHexomutase_a/b/a-III"/>
</dbReference>
<keyword evidence="4 7" id="KW-0479">Metal-binding</keyword>
<evidence type="ECO:0000256" key="4">
    <source>
        <dbReference type="ARBA" id="ARBA00022723"/>
    </source>
</evidence>
<evidence type="ECO:0000313" key="12">
    <source>
        <dbReference type="EMBL" id="EAS50656.1"/>
    </source>
</evidence>
<evidence type="ECO:0000259" key="10">
    <source>
        <dbReference type="Pfam" id="PF02879"/>
    </source>
</evidence>
<evidence type="ECO:0000256" key="6">
    <source>
        <dbReference type="ARBA" id="ARBA00023235"/>
    </source>
</evidence>
<protein>
    <submittedName>
        <fullName evidence="12">Putative phosphoglucomutase/phosphomannomutase</fullName>
    </submittedName>
</protein>
<dbReference type="InterPro" id="IPR005844">
    <property type="entry name" value="A-D-PHexomutase_a/b/a-I"/>
</dbReference>
<organism evidence="12 13">
    <name type="scientific">Aurantimonas manganoxydans (strain ATCC BAA-1229 / DSM 21871 / SI85-9A1)</name>
    <dbReference type="NCBI Taxonomy" id="287752"/>
    <lineage>
        <taxon>Bacteria</taxon>
        <taxon>Pseudomonadati</taxon>
        <taxon>Pseudomonadota</taxon>
        <taxon>Alphaproteobacteria</taxon>
        <taxon>Hyphomicrobiales</taxon>
        <taxon>Aurantimonadaceae</taxon>
        <taxon>Aurantimonas</taxon>
    </lineage>
</organism>
<keyword evidence="5 7" id="KW-0460">Magnesium</keyword>
<feature type="domain" description="Alpha-D-phosphohexomutase alpha/beta/alpha" evidence="11">
    <location>
        <begin position="297"/>
        <end position="397"/>
    </location>
</feature>
<dbReference type="GO" id="GO:0000287">
    <property type="term" value="F:magnesium ion binding"/>
    <property type="evidence" value="ECO:0007669"/>
    <property type="project" value="InterPro"/>
</dbReference>
<accession>Q1YK67</accession>
<keyword evidence="3" id="KW-0597">Phosphoprotein</keyword>
<evidence type="ECO:0000256" key="2">
    <source>
        <dbReference type="ARBA" id="ARBA00010231"/>
    </source>
</evidence>
<dbReference type="BioCyc" id="AURANTIMONAS:SI859A1_00778-MONOMER"/>